<evidence type="ECO:0000256" key="3">
    <source>
        <dbReference type="ARBA" id="ARBA00022553"/>
    </source>
</evidence>
<evidence type="ECO:0000256" key="13">
    <source>
        <dbReference type="SAM" id="Phobius"/>
    </source>
</evidence>
<dbReference type="SMART" id="SM00388">
    <property type="entry name" value="HisKA"/>
    <property type="match status" value="1"/>
</dbReference>
<dbReference type="GO" id="GO:0003700">
    <property type="term" value="F:DNA-binding transcription factor activity"/>
    <property type="evidence" value="ECO:0007669"/>
    <property type="project" value="InterPro"/>
</dbReference>
<dbReference type="PANTHER" id="PTHR43547">
    <property type="entry name" value="TWO-COMPONENT HISTIDINE KINASE"/>
    <property type="match status" value="1"/>
</dbReference>
<dbReference type="InterPro" id="IPR011110">
    <property type="entry name" value="Reg_prop"/>
</dbReference>
<dbReference type="Gene3D" id="3.40.50.2300">
    <property type="match status" value="1"/>
</dbReference>
<evidence type="ECO:0000259" key="14">
    <source>
        <dbReference type="PROSITE" id="PS01124"/>
    </source>
</evidence>
<evidence type="ECO:0000256" key="7">
    <source>
        <dbReference type="ARBA" id="ARBA00022840"/>
    </source>
</evidence>
<dbReference type="InterPro" id="IPR004358">
    <property type="entry name" value="Sig_transdc_His_kin-like_C"/>
</dbReference>
<dbReference type="SUPFAM" id="SSF55874">
    <property type="entry name" value="ATPase domain of HSP90 chaperone/DNA topoisomerase II/histidine kinase"/>
    <property type="match status" value="1"/>
</dbReference>
<comment type="caution">
    <text evidence="17">The sequence shown here is derived from an EMBL/GenBank/DDBJ whole genome shotgun (WGS) entry which is preliminary data.</text>
</comment>
<dbReference type="OrthoDB" id="9797097at2"/>
<evidence type="ECO:0000256" key="2">
    <source>
        <dbReference type="ARBA" id="ARBA00012438"/>
    </source>
</evidence>
<evidence type="ECO:0000256" key="5">
    <source>
        <dbReference type="ARBA" id="ARBA00022741"/>
    </source>
</evidence>
<reference evidence="17 18" key="1">
    <citation type="submission" date="2019-08" db="EMBL/GenBank/DDBJ databases">
        <authorList>
            <person name="Shi S."/>
        </authorList>
    </citation>
    <scope>NUCLEOTIDE SEQUENCE [LARGE SCALE GENOMIC DNA]</scope>
    <source>
        <strain evidence="17 18">GY10130</strain>
    </source>
</reference>
<dbReference type="SUPFAM" id="SSF46689">
    <property type="entry name" value="Homeodomain-like"/>
    <property type="match status" value="1"/>
</dbReference>
<keyword evidence="11" id="KW-0804">Transcription</keyword>
<keyword evidence="6" id="KW-0418">Kinase</keyword>
<dbReference type="Pfam" id="PF00072">
    <property type="entry name" value="Response_reg"/>
    <property type="match status" value="1"/>
</dbReference>
<keyword evidence="18" id="KW-1185">Reference proteome</keyword>
<dbReference type="InterPro" id="IPR001789">
    <property type="entry name" value="Sig_transdc_resp-reg_receiver"/>
</dbReference>
<dbReference type="PROSITE" id="PS50110">
    <property type="entry name" value="RESPONSE_REGULATORY"/>
    <property type="match status" value="1"/>
</dbReference>
<protein>
    <recommendedName>
        <fullName evidence="2">histidine kinase</fullName>
        <ecNumber evidence="2">2.7.13.3</ecNumber>
    </recommendedName>
</protein>
<feature type="domain" description="HTH araC/xylS-type" evidence="14">
    <location>
        <begin position="1238"/>
        <end position="1337"/>
    </location>
</feature>
<dbReference type="SMART" id="SM00387">
    <property type="entry name" value="HATPase_c"/>
    <property type="match status" value="1"/>
</dbReference>
<dbReference type="InterPro" id="IPR013783">
    <property type="entry name" value="Ig-like_fold"/>
</dbReference>
<dbReference type="FunFam" id="3.30.565.10:FF:000037">
    <property type="entry name" value="Hybrid sensor histidine kinase/response regulator"/>
    <property type="match status" value="1"/>
</dbReference>
<dbReference type="EMBL" id="VRTY01000047">
    <property type="protein sequence ID" value="TXK44857.1"/>
    <property type="molecule type" value="Genomic_DNA"/>
</dbReference>
<dbReference type="Pfam" id="PF00512">
    <property type="entry name" value="HisKA"/>
    <property type="match status" value="1"/>
</dbReference>
<dbReference type="InterPro" id="IPR003661">
    <property type="entry name" value="HisK_dim/P_dom"/>
</dbReference>
<comment type="catalytic activity">
    <reaction evidence="1">
        <text>ATP + protein L-histidine = ADP + protein N-phospho-L-histidine.</text>
        <dbReference type="EC" id="2.7.13.3"/>
    </reaction>
</comment>
<dbReference type="InterPro" id="IPR011006">
    <property type="entry name" value="CheY-like_superfamily"/>
</dbReference>
<evidence type="ECO:0000256" key="9">
    <source>
        <dbReference type="ARBA" id="ARBA00023015"/>
    </source>
</evidence>
<dbReference type="SUPFAM" id="SSF52172">
    <property type="entry name" value="CheY-like"/>
    <property type="match status" value="1"/>
</dbReference>
<evidence type="ECO:0000256" key="12">
    <source>
        <dbReference type="PROSITE-ProRule" id="PRU00169"/>
    </source>
</evidence>
<dbReference type="InterPro" id="IPR011123">
    <property type="entry name" value="Y_Y_Y"/>
</dbReference>
<dbReference type="CDD" id="cd00082">
    <property type="entry name" value="HisKA"/>
    <property type="match status" value="1"/>
</dbReference>
<evidence type="ECO:0000259" key="15">
    <source>
        <dbReference type="PROSITE" id="PS50109"/>
    </source>
</evidence>
<evidence type="ECO:0000313" key="18">
    <source>
        <dbReference type="Proteomes" id="UP000321926"/>
    </source>
</evidence>
<feature type="transmembrane region" description="Helical" evidence="13">
    <location>
        <begin position="768"/>
        <end position="788"/>
    </location>
</feature>
<keyword evidence="13" id="KW-0812">Transmembrane</keyword>
<dbReference type="InterPro" id="IPR015943">
    <property type="entry name" value="WD40/YVTN_repeat-like_dom_sf"/>
</dbReference>
<sequence length="1359" mass="154489">MRILILVAFLLLFFLSNVFSQTFVHLGIEHGLSNNTVNSIYKDKYGFMWFATDDGLNQFDGYGFKVFRNRGNDSTSLVHNQVNVLKEDSSGNVWVGTKKGLCTFSGSTLNFLQTYYYPAGQRIKSKLTADVEDIAIDKDGNIYLATEGSGLIVRTKKSKEFLQIGLGAADATYGYSVGTVHVDDRGRVWVMVKQVGLHLFQPKTNKLQLVSKELRKANVIKTAADNSLWIGTENGLIRYSIASNSYAHFESDKDKFLNYHIIDIHVEKDGQLWLATDGQGIVILDLKNKDIKTIVSGEGKEDLSSNAITSLFQDNQARWWIGTQRGGVNVIDKNKARFTTIKRDVLKKNTLHNNFISSFCEASDSIIWIGTDGAGVSAWDRQNNTFRSFVHNKSSKGALSNNYTQSILRDHENNIWIGTWGGGINRFEPEAGTFRQYACGPDKFVWKLYEDSKQNLWAGTTESGPLYLFNRSLDQFEVYDTSLVNAISILEDRSGTLWLGTYYELIRVDKKRGKHQRYNIDFPVRDLYQDRKGNLWIGTQGNGLLWFEPEKGKYTTFTEANGLANNTVHKIEEDDHGNLWISTYHGISRFDPVTKQFKNFYEADGLQSNQFSYNASLKLHSGELLFGGIKGFNIFHPDSINTESKFPELVISGLRLFNKPVTAADNIMKPGQVLYSVDTITLPYNKAYISFDFSALEFTAPDNITYAYMLENWDKTWNYTNNQRTASYSNLREGNYTLRIKSTNAEGIWNEQERVVQIQVLPPWYRSWWAFCAYAAVVAGLLYVYNFYRTKQDRLKYELKIASIKAEKDAELNEKKLSFFTNVSHEFRTPLTLIINPIKELVDKKRDHIEYQDVAVVYRNARRLLSLVDQLLLFRKADSGEDVLRIGKLNFASLCEEVYLSFVQQAKTKDIRYLLNCDATTVELYGDHEKLEILLFNLLSNAFKFTPAGGQITLHVAQLDQQVEVVVKDSGCGIPADAGNKLFNKFQQVYGNGTAASGGFGIGLYLVKKFVEQHKGGISYESEPGRGTSFKVVLPNGNHHLSADSMVEDNAKPSAFLEELQVTLQPEEEAQAEPLTPPEDELNELVMETNSLLLVEDNSEIRQYVKQIFSSTYTIYEAENGDQGLELAQEYLPDVIISDIMMPHMNGLELCSKIKENPSLNHIPIILLTASSSPEMKLKGIEGGAVDYITKPFEKELLVARVESILKSRDNLQRFFYNEVTLKTNKLKISAEYSTFLAACIETIERNMGDPGFKVKTFAREMGMSQSNLYKKVYEISGRPVNDFVRFIRLRKVARLLIDTDLRINEAAFEAGFGDMKHFREQFKKLFGLNPSEYVKKYRKPFHKCYTLNEKVLKETVVI</sequence>
<dbReference type="EC" id="2.7.13.3" evidence="2"/>
<dbReference type="SUPFAM" id="SSF63829">
    <property type="entry name" value="Calcium-dependent phosphotriesterase"/>
    <property type="match status" value="3"/>
</dbReference>
<dbReference type="InterPro" id="IPR036890">
    <property type="entry name" value="HATPase_C_sf"/>
</dbReference>
<dbReference type="Pfam" id="PF07495">
    <property type="entry name" value="Y_Y_Y"/>
    <property type="match status" value="1"/>
</dbReference>
<dbReference type="PROSITE" id="PS01124">
    <property type="entry name" value="HTH_ARAC_FAMILY_2"/>
    <property type="match status" value="1"/>
</dbReference>
<dbReference type="SMART" id="SM00448">
    <property type="entry name" value="REC"/>
    <property type="match status" value="1"/>
</dbReference>
<evidence type="ECO:0000256" key="6">
    <source>
        <dbReference type="ARBA" id="ARBA00022777"/>
    </source>
</evidence>
<dbReference type="CDD" id="cd00146">
    <property type="entry name" value="PKD"/>
    <property type="match status" value="1"/>
</dbReference>
<dbReference type="SMART" id="SM00342">
    <property type="entry name" value="HTH_ARAC"/>
    <property type="match status" value="1"/>
</dbReference>
<dbReference type="SUPFAM" id="SSF47384">
    <property type="entry name" value="Homodimeric domain of signal transducing histidine kinase"/>
    <property type="match status" value="1"/>
</dbReference>
<dbReference type="Proteomes" id="UP000321926">
    <property type="component" value="Unassembled WGS sequence"/>
</dbReference>
<organism evidence="17 18">
    <name type="scientific">Pontibacter qinzhouensis</name>
    <dbReference type="NCBI Taxonomy" id="2603253"/>
    <lineage>
        <taxon>Bacteria</taxon>
        <taxon>Pseudomonadati</taxon>
        <taxon>Bacteroidota</taxon>
        <taxon>Cytophagia</taxon>
        <taxon>Cytophagales</taxon>
        <taxon>Hymenobacteraceae</taxon>
        <taxon>Pontibacter</taxon>
    </lineage>
</organism>
<keyword evidence="13" id="KW-0472">Membrane</keyword>
<dbReference type="Pfam" id="PF12833">
    <property type="entry name" value="HTH_18"/>
    <property type="match status" value="1"/>
</dbReference>
<keyword evidence="13" id="KW-1133">Transmembrane helix</keyword>
<gene>
    <name evidence="17" type="ORF">FVR03_13305</name>
</gene>
<dbReference type="Gene3D" id="2.130.10.10">
    <property type="entry name" value="YVTN repeat-like/Quinoprotein amine dehydrogenase"/>
    <property type="match status" value="2"/>
</dbReference>
<dbReference type="PRINTS" id="PR00344">
    <property type="entry name" value="BCTRLSENSOR"/>
</dbReference>
<feature type="modified residue" description="4-aspartylphosphate" evidence="12">
    <location>
        <position position="1139"/>
    </location>
</feature>
<evidence type="ECO:0000313" key="17">
    <source>
        <dbReference type="EMBL" id="TXK44857.1"/>
    </source>
</evidence>
<dbReference type="Pfam" id="PF07494">
    <property type="entry name" value="Reg_prop"/>
    <property type="match status" value="6"/>
</dbReference>
<dbReference type="PANTHER" id="PTHR43547:SF2">
    <property type="entry name" value="HYBRID SIGNAL TRANSDUCTION HISTIDINE KINASE C"/>
    <property type="match status" value="1"/>
</dbReference>
<feature type="domain" description="Histidine kinase" evidence="15">
    <location>
        <begin position="822"/>
        <end position="1038"/>
    </location>
</feature>
<keyword evidence="4" id="KW-0808">Transferase</keyword>
<evidence type="ECO:0000256" key="10">
    <source>
        <dbReference type="ARBA" id="ARBA00023125"/>
    </source>
</evidence>
<dbReference type="GO" id="GO:0043565">
    <property type="term" value="F:sequence-specific DNA binding"/>
    <property type="evidence" value="ECO:0007669"/>
    <property type="project" value="InterPro"/>
</dbReference>
<evidence type="ECO:0000259" key="16">
    <source>
        <dbReference type="PROSITE" id="PS50110"/>
    </source>
</evidence>
<dbReference type="Gene3D" id="1.10.287.130">
    <property type="match status" value="1"/>
</dbReference>
<dbReference type="InterPro" id="IPR009057">
    <property type="entry name" value="Homeodomain-like_sf"/>
</dbReference>
<dbReference type="RefSeq" id="WP_147922243.1">
    <property type="nucleotide sequence ID" value="NZ_VRTY01000047.1"/>
</dbReference>
<dbReference type="InterPro" id="IPR003594">
    <property type="entry name" value="HATPase_dom"/>
</dbReference>
<feature type="domain" description="Response regulatory" evidence="16">
    <location>
        <begin position="1091"/>
        <end position="1206"/>
    </location>
</feature>
<dbReference type="FunFam" id="2.60.40.10:FF:000791">
    <property type="entry name" value="Two-component system sensor histidine kinase/response regulator"/>
    <property type="match status" value="1"/>
</dbReference>
<evidence type="ECO:0000256" key="8">
    <source>
        <dbReference type="ARBA" id="ARBA00023012"/>
    </source>
</evidence>
<dbReference type="InterPro" id="IPR036097">
    <property type="entry name" value="HisK_dim/P_sf"/>
</dbReference>
<evidence type="ECO:0000256" key="1">
    <source>
        <dbReference type="ARBA" id="ARBA00000085"/>
    </source>
</evidence>
<dbReference type="InterPro" id="IPR005467">
    <property type="entry name" value="His_kinase_dom"/>
</dbReference>
<dbReference type="Gene3D" id="1.10.10.60">
    <property type="entry name" value="Homeodomain-like"/>
    <property type="match status" value="1"/>
</dbReference>
<dbReference type="PROSITE" id="PS50109">
    <property type="entry name" value="HIS_KIN"/>
    <property type="match status" value="1"/>
</dbReference>
<dbReference type="Gene3D" id="3.30.565.10">
    <property type="entry name" value="Histidine kinase-like ATPase, C-terminal domain"/>
    <property type="match status" value="1"/>
</dbReference>
<dbReference type="GO" id="GO:0000155">
    <property type="term" value="F:phosphorelay sensor kinase activity"/>
    <property type="evidence" value="ECO:0007669"/>
    <property type="project" value="InterPro"/>
</dbReference>
<evidence type="ECO:0000256" key="11">
    <source>
        <dbReference type="ARBA" id="ARBA00023163"/>
    </source>
</evidence>
<keyword evidence="5" id="KW-0547">Nucleotide-binding</keyword>
<keyword evidence="8" id="KW-0902">Two-component regulatory system</keyword>
<dbReference type="InterPro" id="IPR018062">
    <property type="entry name" value="HTH_AraC-typ_CS"/>
</dbReference>
<dbReference type="Pfam" id="PF02518">
    <property type="entry name" value="HATPase_c"/>
    <property type="match status" value="1"/>
</dbReference>
<keyword evidence="7" id="KW-0067">ATP-binding</keyword>
<keyword evidence="3 12" id="KW-0597">Phosphoprotein</keyword>
<dbReference type="InterPro" id="IPR018060">
    <property type="entry name" value="HTH_AraC"/>
</dbReference>
<dbReference type="Gene3D" id="2.60.40.10">
    <property type="entry name" value="Immunoglobulins"/>
    <property type="match status" value="1"/>
</dbReference>
<proteinExistence type="predicted"/>
<accession>A0A5C8K723</accession>
<name>A0A5C8K723_9BACT</name>
<keyword evidence="10" id="KW-0238">DNA-binding</keyword>
<dbReference type="GO" id="GO:0005524">
    <property type="term" value="F:ATP binding"/>
    <property type="evidence" value="ECO:0007669"/>
    <property type="project" value="UniProtKB-KW"/>
</dbReference>
<keyword evidence="9" id="KW-0805">Transcription regulation</keyword>
<evidence type="ECO:0000256" key="4">
    <source>
        <dbReference type="ARBA" id="ARBA00022679"/>
    </source>
</evidence>
<dbReference type="PROSITE" id="PS00041">
    <property type="entry name" value="HTH_ARAC_FAMILY_1"/>
    <property type="match status" value="1"/>
</dbReference>